<dbReference type="OrthoDB" id="239260at2"/>
<proteinExistence type="inferred from homology"/>
<comment type="function">
    <text evidence="4">Required for resistance to DNA-damaging agents.</text>
</comment>
<sequence length="296" mass="33675">MSVFMIAYRHILAVVDTRSPTQNALRKALILADKTDAKLTLLEVPPKHTLLSRLTHSSSSINPFVVHEKIIEQYRAQGIEIESKTRLNNSVSKAILEELEHEQYDLVILNYKHHHPLFHEFSFADEWRLLRESDVAVMLVGANEWGENGHILTAIETDDGSHQHNTFNQKLLDETEHIASLLSSDIHLVNCFLEQNISMAIKPPKVKHHRMNDQSRHWINLVDSARAHQIENSHLHLEEGLPDHIIPNMAEKYGANIVILGAGEHHGLFSQFKGHTSEHIIDQLNCDIFAIKPSSS</sequence>
<dbReference type="PANTHER" id="PTHR47892">
    <property type="entry name" value="UNIVERSAL STRESS PROTEIN E"/>
    <property type="match status" value="1"/>
</dbReference>
<keyword evidence="7" id="KW-1185">Reference proteome</keyword>
<evidence type="ECO:0000256" key="3">
    <source>
        <dbReference type="ARBA" id="ARBA00022490"/>
    </source>
</evidence>
<dbReference type="Gene3D" id="3.40.50.12370">
    <property type="match status" value="1"/>
</dbReference>
<dbReference type="SUPFAM" id="SSF52402">
    <property type="entry name" value="Adenine nucleotide alpha hydrolases-like"/>
    <property type="match status" value="2"/>
</dbReference>
<organism evidence="6 7">
    <name type="scientific">Shewanella atlantica</name>
    <dbReference type="NCBI Taxonomy" id="271099"/>
    <lineage>
        <taxon>Bacteria</taxon>
        <taxon>Pseudomonadati</taxon>
        <taxon>Pseudomonadota</taxon>
        <taxon>Gammaproteobacteria</taxon>
        <taxon>Alteromonadales</taxon>
        <taxon>Shewanellaceae</taxon>
        <taxon>Shewanella</taxon>
    </lineage>
</organism>
<comment type="subcellular location">
    <subcellularLocation>
        <location evidence="1">Cytoplasm</location>
    </subcellularLocation>
</comment>
<protein>
    <submittedName>
        <fullName evidence="6">Universal stress protein UspA</fullName>
    </submittedName>
</protein>
<evidence type="ECO:0000256" key="2">
    <source>
        <dbReference type="ARBA" id="ARBA00008791"/>
    </source>
</evidence>
<comment type="similarity">
    <text evidence="2">Belongs to the universal stress protein A family.</text>
</comment>
<gene>
    <name evidence="6" type="ORF">EKG39_04125</name>
</gene>
<evidence type="ECO:0000313" key="6">
    <source>
        <dbReference type="EMBL" id="RTR34851.1"/>
    </source>
</evidence>
<dbReference type="EMBL" id="RXNV01000001">
    <property type="protein sequence ID" value="RTR34851.1"/>
    <property type="molecule type" value="Genomic_DNA"/>
</dbReference>
<evidence type="ECO:0000313" key="7">
    <source>
        <dbReference type="Proteomes" id="UP000282060"/>
    </source>
</evidence>
<evidence type="ECO:0000256" key="1">
    <source>
        <dbReference type="ARBA" id="ARBA00004496"/>
    </source>
</evidence>
<dbReference type="Pfam" id="PF00582">
    <property type="entry name" value="Usp"/>
    <property type="match status" value="2"/>
</dbReference>
<dbReference type="Proteomes" id="UP000282060">
    <property type="component" value="Unassembled WGS sequence"/>
</dbReference>
<dbReference type="InterPro" id="IPR006016">
    <property type="entry name" value="UspA"/>
</dbReference>
<name>A0A3S0IIJ1_9GAMM</name>
<feature type="domain" description="UspA" evidence="5">
    <location>
        <begin position="169"/>
        <end position="291"/>
    </location>
</feature>
<evidence type="ECO:0000256" key="4">
    <source>
        <dbReference type="ARBA" id="ARBA00037131"/>
    </source>
</evidence>
<dbReference type="PANTHER" id="PTHR47892:SF1">
    <property type="entry name" value="UNIVERSAL STRESS PROTEIN E"/>
    <property type="match status" value="1"/>
</dbReference>
<dbReference type="RefSeq" id="WP_126504457.1">
    <property type="nucleotide sequence ID" value="NZ_RXNV01000001.1"/>
</dbReference>
<dbReference type="GO" id="GO:0005737">
    <property type="term" value="C:cytoplasm"/>
    <property type="evidence" value="ECO:0007669"/>
    <property type="project" value="UniProtKB-SubCell"/>
</dbReference>
<keyword evidence="3" id="KW-0963">Cytoplasm</keyword>
<dbReference type="AlphaFoldDB" id="A0A3S0IIJ1"/>
<feature type="domain" description="UspA" evidence="5">
    <location>
        <begin position="8"/>
        <end position="140"/>
    </location>
</feature>
<reference evidence="6 7" key="1">
    <citation type="submission" date="2018-12" db="EMBL/GenBank/DDBJ databases">
        <authorList>
            <person name="Yu L."/>
        </authorList>
    </citation>
    <scope>NUCLEOTIDE SEQUENCE [LARGE SCALE GENOMIC DNA]</scope>
    <source>
        <strain evidence="6 7">HAW-EB5</strain>
    </source>
</reference>
<evidence type="ECO:0000259" key="5">
    <source>
        <dbReference type="Pfam" id="PF00582"/>
    </source>
</evidence>
<accession>A0A3S0IIJ1</accession>
<comment type="caution">
    <text evidence="6">The sequence shown here is derived from an EMBL/GenBank/DDBJ whole genome shotgun (WGS) entry which is preliminary data.</text>
</comment>